<feature type="region of interest" description="Disordered" evidence="1">
    <location>
        <begin position="1"/>
        <end position="66"/>
    </location>
</feature>
<accession>A0A5N6PU50</accession>
<organism evidence="2 3">
    <name type="scientific">Mikania micrantha</name>
    <name type="common">bitter vine</name>
    <dbReference type="NCBI Taxonomy" id="192012"/>
    <lineage>
        <taxon>Eukaryota</taxon>
        <taxon>Viridiplantae</taxon>
        <taxon>Streptophyta</taxon>
        <taxon>Embryophyta</taxon>
        <taxon>Tracheophyta</taxon>
        <taxon>Spermatophyta</taxon>
        <taxon>Magnoliopsida</taxon>
        <taxon>eudicotyledons</taxon>
        <taxon>Gunneridae</taxon>
        <taxon>Pentapetalae</taxon>
        <taxon>asterids</taxon>
        <taxon>campanulids</taxon>
        <taxon>Asterales</taxon>
        <taxon>Asteraceae</taxon>
        <taxon>Asteroideae</taxon>
        <taxon>Heliantheae alliance</taxon>
        <taxon>Eupatorieae</taxon>
        <taxon>Mikania</taxon>
    </lineage>
</organism>
<protein>
    <submittedName>
        <fullName evidence="2">Uncharacterized protein</fullName>
    </submittedName>
</protein>
<sequence length="299" mass="33540">MVQLTEPGNRDGSQNKGYLFGDYPGFSSPKPQADPPLVIERGEGAPAGAGEAKRKDEKTKKSAKKLDFEDDYNKHYRLPTPQTKSKFVPKIVEFTFPAKLKMSTNIGNATWWNVPKGQGERRWEKPRFQPHFTSRGGPFQPWFEAPRNSVADSEVKLPLLTKTSSEILATENMKSVKPTPFKARATEEHGKILRDKIGHQNGTMEAIADAKDGARESIRVTQEKWVLHPSFPEQKIIVEGQLDDETKGRSLVVGSNLSGLLHSGLCSRCTSSMIHLLLYHDRIGNPGLVLYLLYYPRLQ</sequence>
<gene>
    <name evidence="2" type="ORF">E3N88_07335</name>
</gene>
<keyword evidence="3" id="KW-1185">Reference proteome</keyword>
<dbReference type="EMBL" id="SZYD01000003">
    <property type="protein sequence ID" value="KAD6796439.1"/>
    <property type="molecule type" value="Genomic_DNA"/>
</dbReference>
<evidence type="ECO:0000256" key="1">
    <source>
        <dbReference type="SAM" id="MobiDB-lite"/>
    </source>
</evidence>
<name>A0A5N6PU50_9ASTR</name>
<evidence type="ECO:0000313" key="2">
    <source>
        <dbReference type="EMBL" id="KAD6796439.1"/>
    </source>
</evidence>
<dbReference type="AlphaFoldDB" id="A0A5N6PU50"/>
<feature type="compositionally biased region" description="Basic and acidic residues" evidence="1">
    <location>
        <begin position="51"/>
        <end position="66"/>
    </location>
</feature>
<comment type="caution">
    <text evidence="2">The sequence shown here is derived from an EMBL/GenBank/DDBJ whole genome shotgun (WGS) entry which is preliminary data.</text>
</comment>
<dbReference type="Proteomes" id="UP000326396">
    <property type="component" value="Linkage Group LG11"/>
</dbReference>
<proteinExistence type="predicted"/>
<evidence type="ECO:0000313" key="3">
    <source>
        <dbReference type="Proteomes" id="UP000326396"/>
    </source>
</evidence>
<reference evidence="2 3" key="1">
    <citation type="submission" date="2019-05" db="EMBL/GenBank/DDBJ databases">
        <title>Mikania micrantha, genome provides insights into the molecular mechanism of rapid growth.</title>
        <authorList>
            <person name="Liu B."/>
        </authorList>
    </citation>
    <scope>NUCLEOTIDE SEQUENCE [LARGE SCALE GENOMIC DNA]</scope>
    <source>
        <strain evidence="2">NLD-2019</strain>
        <tissue evidence="2">Leaf</tissue>
    </source>
</reference>